<keyword evidence="3" id="KW-0694">RNA-binding</keyword>
<evidence type="ECO:0000256" key="3">
    <source>
        <dbReference type="ARBA" id="ARBA00022884"/>
    </source>
</evidence>
<dbReference type="Gene3D" id="2.40.50.140">
    <property type="entry name" value="Nucleic acid-binding proteins"/>
    <property type="match status" value="1"/>
</dbReference>
<evidence type="ECO:0000256" key="2">
    <source>
        <dbReference type="ARBA" id="ARBA00020989"/>
    </source>
</evidence>
<comment type="similarity">
    <text evidence="1">Belongs to the EIF1AD family.</text>
</comment>
<dbReference type="SUPFAM" id="SSF50249">
    <property type="entry name" value="Nucleic acid-binding proteins"/>
    <property type="match status" value="1"/>
</dbReference>
<protein>
    <recommendedName>
        <fullName evidence="2">Probable RNA-binding protein EIF1AD</fullName>
    </recommendedName>
    <alternativeName>
        <fullName evidence="4">Eukaryotic translation initiation factor 1A domain-containing protein</fullName>
    </alternativeName>
</protein>
<evidence type="ECO:0000313" key="7">
    <source>
        <dbReference type="EMBL" id="GFY77921.1"/>
    </source>
</evidence>
<feature type="region of interest" description="Disordered" evidence="5">
    <location>
        <begin position="105"/>
        <end position="153"/>
    </location>
</feature>
<evidence type="ECO:0000256" key="1">
    <source>
        <dbReference type="ARBA" id="ARBA00007340"/>
    </source>
</evidence>
<dbReference type="GO" id="GO:0005634">
    <property type="term" value="C:nucleus"/>
    <property type="evidence" value="ECO:0007669"/>
    <property type="project" value="TreeGrafter"/>
</dbReference>
<dbReference type="GO" id="GO:0003743">
    <property type="term" value="F:translation initiation factor activity"/>
    <property type="evidence" value="ECO:0007669"/>
    <property type="project" value="InterPro"/>
</dbReference>
<dbReference type="AlphaFoldDB" id="A0A8X6YRL3"/>
<evidence type="ECO:0000313" key="8">
    <source>
        <dbReference type="Proteomes" id="UP000886998"/>
    </source>
</evidence>
<name>A0A8X6YRL3_9ARAC</name>
<proteinExistence type="inferred from homology"/>
<dbReference type="InterPro" id="IPR001253">
    <property type="entry name" value="TIF_eIF-1A"/>
</dbReference>
<dbReference type="InterPro" id="IPR012340">
    <property type="entry name" value="NA-bd_OB-fold"/>
</dbReference>
<gene>
    <name evidence="7" type="primary">eif1ad</name>
    <name evidence="7" type="ORF">TNIN_149771</name>
</gene>
<organism evidence="7 8">
    <name type="scientific">Trichonephila inaurata madagascariensis</name>
    <dbReference type="NCBI Taxonomy" id="2747483"/>
    <lineage>
        <taxon>Eukaryota</taxon>
        <taxon>Metazoa</taxon>
        <taxon>Ecdysozoa</taxon>
        <taxon>Arthropoda</taxon>
        <taxon>Chelicerata</taxon>
        <taxon>Arachnida</taxon>
        <taxon>Araneae</taxon>
        <taxon>Araneomorphae</taxon>
        <taxon>Entelegynae</taxon>
        <taxon>Araneoidea</taxon>
        <taxon>Nephilidae</taxon>
        <taxon>Trichonephila</taxon>
        <taxon>Trichonephila inaurata</taxon>
    </lineage>
</organism>
<dbReference type="EMBL" id="BMAV01022709">
    <property type="protein sequence ID" value="GFY77921.1"/>
    <property type="molecule type" value="Genomic_DNA"/>
</dbReference>
<comment type="caution">
    <text evidence="7">The sequence shown here is derived from an EMBL/GenBank/DDBJ whole genome shotgun (WGS) entry which is preliminary data.</text>
</comment>
<dbReference type="InterPro" id="IPR006196">
    <property type="entry name" value="RNA-binding_domain_S1_IF1"/>
</dbReference>
<sequence length="153" mass="17351">MFCRKRHVVNKVLNTYTLPTDEQKIVKLVRSCGNNLHEVVTPEGEKFLVTMPTKFRNYLWVGRGSFVVVDPIVEGGKVKGEIIQLLLKEQIQHLMDEGVWPDSKGFSVPSLEKPKTNSDSNKLFVNTNSPYVDYPSSEEESSDEESEDEDNSS</sequence>
<dbReference type="Pfam" id="PF01176">
    <property type="entry name" value="eIF-1a"/>
    <property type="match status" value="1"/>
</dbReference>
<dbReference type="PANTHER" id="PTHR21641:SF0">
    <property type="entry name" value="RNA-BINDING PROTEIN EIF1AD-RELATED"/>
    <property type="match status" value="1"/>
</dbReference>
<dbReference type="InterPro" id="IPR039294">
    <property type="entry name" value="EIF1AD"/>
</dbReference>
<dbReference type="OrthoDB" id="1738325at2759"/>
<feature type="compositionally biased region" description="Polar residues" evidence="5">
    <location>
        <begin position="117"/>
        <end position="130"/>
    </location>
</feature>
<feature type="compositionally biased region" description="Acidic residues" evidence="5">
    <location>
        <begin position="136"/>
        <end position="153"/>
    </location>
</feature>
<evidence type="ECO:0000256" key="5">
    <source>
        <dbReference type="SAM" id="MobiDB-lite"/>
    </source>
</evidence>
<feature type="domain" description="S1-like" evidence="6">
    <location>
        <begin position="23"/>
        <end position="83"/>
    </location>
</feature>
<dbReference type="PANTHER" id="PTHR21641">
    <property type="entry name" value="TRANSLATION INITIATION FACTOR-RELATED"/>
    <property type="match status" value="1"/>
</dbReference>
<dbReference type="GO" id="GO:0003723">
    <property type="term" value="F:RNA binding"/>
    <property type="evidence" value="ECO:0007669"/>
    <property type="project" value="UniProtKB-KW"/>
</dbReference>
<dbReference type="SMART" id="SM00652">
    <property type="entry name" value="eIF1a"/>
    <property type="match status" value="1"/>
</dbReference>
<keyword evidence="8" id="KW-1185">Reference proteome</keyword>
<evidence type="ECO:0000259" key="6">
    <source>
        <dbReference type="Pfam" id="PF01176"/>
    </source>
</evidence>
<evidence type="ECO:0000256" key="4">
    <source>
        <dbReference type="ARBA" id="ARBA00031998"/>
    </source>
</evidence>
<accession>A0A8X6YRL3</accession>
<reference evidence="7" key="1">
    <citation type="submission" date="2020-08" db="EMBL/GenBank/DDBJ databases">
        <title>Multicomponent nature underlies the extraordinary mechanical properties of spider dragline silk.</title>
        <authorList>
            <person name="Kono N."/>
            <person name="Nakamura H."/>
            <person name="Mori M."/>
            <person name="Yoshida Y."/>
            <person name="Ohtoshi R."/>
            <person name="Malay A.D."/>
            <person name="Moran D.A.P."/>
            <person name="Tomita M."/>
            <person name="Numata K."/>
            <person name="Arakawa K."/>
        </authorList>
    </citation>
    <scope>NUCLEOTIDE SEQUENCE</scope>
</reference>
<dbReference type="Proteomes" id="UP000886998">
    <property type="component" value="Unassembled WGS sequence"/>
</dbReference>